<protein>
    <submittedName>
        <fullName evidence="2">Uncharacterized protein</fullName>
    </submittedName>
</protein>
<evidence type="ECO:0000313" key="2">
    <source>
        <dbReference type="EMBL" id="OBZ73190.1"/>
    </source>
</evidence>
<reference evidence="2 3" key="1">
    <citation type="submission" date="2016-03" db="EMBL/GenBank/DDBJ databases">
        <title>Whole genome sequencing of Grifola frondosa 9006-11.</title>
        <authorList>
            <person name="Min B."/>
            <person name="Park H."/>
            <person name="Kim J.-G."/>
            <person name="Cho H."/>
            <person name="Oh Y.-L."/>
            <person name="Kong W.-S."/>
            <person name="Choi I.-G."/>
        </authorList>
    </citation>
    <scope>NUCLEOTIDE SEQUENCE [LARGE SCALE GENOMIC DNA]</scope>
    <source>
        <strain evidence="2 3">9006-11</strain>
    </source>
</reference>
<dbReference type="Proteomes" id="UP000092993">
    <property type="component" value="Unassembled WGS sequence"/>
</dbReference>
<gene>
    <name evidence="2" type="ORF">A0H81_07326</name>
</gene>
<feature type="region of interest" description="Disordered" evidence="1">
    <location>
        <begin position="1"/>
        <end position="59"/>
    </location>
</feature>
<organism evidence="2 3">
    <name type="scientific">Grifola frondosa</name>
    <name type="common">Maitake</name>
    <name type="synonym">Polyporus frondosus</name>
    <dbReference type="NCBI Taxonomy" id="5627"/>
    <lineage>
        <taxon>Eukaryota</taxon>
        <taxon>Fungi</taxon>
        <taxon>Dikarya</taxon>
        <taxon>Basidiomycota</taxon>
        <taxon>Agaricomycotina</taxon>
        <taxon>Agaricomycetes</taxon>
        <taxon>Polyporales</taxon>
        <taxon>Grifolaceae</taxon>
        <taxon>Grifola</taxon>
    </lineage>
</organism>
<keyword evidence="3" id="KW-1185">Reference proteome</keyword>
<dbReference type="EMBL" id="LUGG01000007">
    <property type="protein sequence ID" value="OBZ73190.1"/>
    <property type="molecule type" value="Genomic_DNA"/>
</dbReference>
<evidence type="ECO:0000313" key="3">
    <source>
        <dbReference type="Proteomes" id="UP000092993"/>
    </source>
</evidence>
<accession>A0A1C7M8F3</accession>
<comment type="caution">
    <text evidence="2">The sequence shown here is derived from an EMBL/GenBank/DDBJ whole genome shotgun (WGS) entry which is preliminary data.</text>
</comment>
<name>A0A1C7M8F3_GRIFR</name>
<proteinExistence type="predicted"/>
<evidence type="ECO:0000256" key="1">
    <source>
        <dbReference type="SAM" id="MobiDB-lite"/>
    </source>
</evidence>
<dbReference type="AlphaFoldDB" id="A0A1C7M8F3"/>
<sequence>MAGGKTAVHGCPTDPIPPSQDTSGGRESIATGGRVLQRSRKGPTRAFASGAVPQVPLGG</sequence>